<name>A0A832A2A7_9BACT</name>
<evidence type="ECO:0000256" key="4">
    <source>
        <dbReference type="ARBA" id="ARBA00022723"/>
    </source>
</evidence>
<comment type="similarity">
    <text evidence="3 8">Belongs to the inositol monophosphatase superfamily.</text>
</comment>
<gene>
    <name evidence="10" type="ORF">ENS06_03555</name>
</gene>
<dbReference type="AlphaFoldDB" id="A0A832A2A7"/>
<feature type="binding site" evidence="7">
    <location>
        <position position="112"/>
    </location>
    <ligand>
        <name>Mg(2+)</name>
        <dbReference type="ChEBI" id="CHEBI:18420"/>
        <label>1</label>
        <note>catalytic</note>
    </ligand>
</feature>
<evidence type="ECO:0000256" key="6">
    <source>
        <dbReference type="ARBA" id="ARBA00022842"/>
    </source>
</evidence>
<keyword evidence="4 7" id="KW-0479">Metal-binding</keyword>
<dbReference type="CDD" id="cd01639">
    <property type="entry name" value="IMPase"/>
    <property type="match status" value="1"/>
</dbReference>
<protein>
    <recommendedName>
        <fullName evidence="8">Inositol-1-monophosphatase</fullName>
        <ecNumber evidence="8">3.1.3.25</ecNumber>
    </recommendedName>
</protein>
<sequence length="314" mass="34978">MFILVPLVIRKRERRRPHHNANGFEGATVKDQRPGGTEAFLQPQEAELARTTARLAIFEAGAFIREKFQSRGPLAVESKGTFDFVTDVDRFCEDLILKRIRKAFPDHTLMSEERPIENHSPSHVWIVDPLDGTTNFIHGFPMIAVSIALAVHGTLVMGWVLDPLRRELFEARRGYGASCNGRPLAPLRESPLEDALLATGFPFRSKHMAEPYLQAFKDIFLHVSGIRRAGSAALDLAYTAAGRFQGFWEIGLKPWDIAAGALLIREVGGTVTDFWATENYLQNGHIVAGSAPVHRFLMEKIEPLRKALQGPCGS</sequence>
<dbReference type="PROSITE" id="PS00630">
    <property type="entry name" value="IMP_2"/>
    <property type="match status" value="1"/>
</dbReference>
<dbReference type="GO" id="GO:0008934">
    <property type="term" value="F:inositol monophosphate 1-phosphatase activity"/>
    <property type="evidence" value="ECO:0007669"/>
    <property type="project" value="InterPro"/>
</dbReference>
<dbReference type="GO" id="GO:0006020">
    <property type="term" value="P:inositol metabolic process"/>
    <property type="evidence" value="ECO:0007669"/>
    <property type="project" value="TreeGrafter"/>
</dbReference>
<evidence type="ECO:0000256" key="5">
    <source>
        <dbReference type="ARBA" id="ARBA00022801"/>
    </source>
</evidence>
<keyword evidence="6 7" id="KW-0460">Magnesium</keyword>
<dbReference type="InterPro" id="IPR000760">
    <property type="entry name" value="Inositol_monophosphatase-like"/>
</dbReference>
<dbReference type="InterPro" id="IPR022337">
    <property type="entry name" value="Inositol_monophosphatase_SuhB"/>
</dbReference>
<evidence type="ECO:0000313" key="10">
    <source>
        <dbReference type="EMBL" id="HFK96387.1"/>
    </source>
</evidence>
<dbReference type="Pfam" id="PF00459">
    <property type="entry name" value="Inositol_P"/>
    <property type="match status" value="1"/>
</dbReference>
<evidence type="ECO:0000256" key="3">
    <source>
        <dbReference type="ARBA" id="ARBA00009759"/>
    </source>
</evidence>
<dbReference type="PRINTS" id="PR00377">
    <property type="entry name" value="IMPHPHTASES"/>
</dbReference>
<feature type="binding site" evidence="7">
    <location>
        <position position="131"/>
    </location>
    <ligand>
        <name>Mg(2+)</name>
        <dbReference type="ChEBI" id="CHEBI:18420"/>
        <label>1</label>
        <note>catalytic</note>
    </ligand>
</feature>
<dbReference type="GO" id="GO:0046872">
    <property type="term" value="F:metal ion binding"/>
    <property type="evidence" value="ECO:0007669"/>
    <property type="project" value="UniProtKB-KW"/>
</dbReference>
<evidence type="ECO:0000256" key="9">
    <source>
        <dbReference type="SAM" id="MobiDB-lite"/>
    </source>
</evidence>
<dbReference type="PANTHER" id="PTHR20854">
    <property type="entry name" value="INOSITOL MONOPHOSPHATASE"/>
    <property type="match status" value="1"/>
</dbReference>
<dbReference type="PANTHER" id="PTHR20854:SF4">
    <property type="entry name" value="INOSITOL-1-MONOPHOSPHATASE-RELATED"/>
    <property type="match status" value="1"/>
</dbReference>
<proteinExistence type="inferred from homology"/>
<comment type="cofactor">
    <cofactor evidence="2 7 8">
        <name>Mg(2+)</name>
        <dbReference type="ChEBI" id="CHEBI:18420"/>
    </cofactor>
</comment>
<dbReference type="GO" id="GO:0007165">
    <property type="term" value="P:signal transduction"/>
    <property type="evidence" value="ECO:0007669"/>
    <property type="project" value="TreeGrafter"/>
</dbReference>
<evidence type="ECO:0000256" key="7">
    <source>
        <dbReference type="PIRSR" id="PIRSR600760-2"/>
    </source>
</evidence>
<evidence type="ECO:0000256" key="2">
    <source>
        <dbReference type="ARBA" id="ARBA00001946"/>
    </source>
</evidence>
<comment type="caution">
    <text evidence="10">The sequence shown here is derived from an EMBL/GenBank/DDBJ whole genome shotgun (WGS) entry which is preliminary data.</text>
</comment>
<feature type="binding site" evidence="7">
    <location>
        <position position="256"/>
    </location>
    <ligand>
        <name>Mg(2+)</name>
        <dbReference type="ChEBI" id="CHEBI:18420"/>
        <label>1</label>
        <note>catalytic</note>
    </ligand>
</feature>
<dbReference type="EC" id="3.1.3.25" evidence="8"/>
<dbReference type="PROSITE" id="PS00629">
    <property type="entry name" value="IMP_1"/>
    <property type="match status" value="1"/>
</dbReference>
<dbReference type="Gene3D" id="3.30.540.10">
    <property type="entry name" value="Fructose-1,6-Bisphosphatase, subunit A, domain 1"/>
    <property type="match status" value="1"/>
</dbReference>
<dbReference type="PRINTS" id="PR01959">
    <property type="entry name" value="SBIMPHPHTASE"/>
</dbReference>
<evidence type="ECO:0000256" key="1">
    <source>
        <dbReference type="ARBA" id="ARBA00001033"/>
    </source>
</evidence>
<feature type="region of interest" description="Disordered" evidence="9">
    <location>
        <begin position="16"/>
        <end position="35"/>
    </location>
</feature>
<dbReference type="InterPro" id="IPR020583">
    <property type="entry name" value="Inositol_monoP_metal-BS"/>
</dbReference>
<evidence type="ECO:0000256" key="8">
    <source>
        <dbReference type="RuleBase" id="RU364068"/>
    </source>
</evidence>
<dbReference type="Gene3D" id="3.40.190.80">
    <property type="match status" value="1"/>
</dbReference>
<feature type="binding site" evidence="7">
    <location>
        <position position="130"/>
    </location>
    <ligand>
        <name>Mg(2+)</name>
        <dbReference type="ChEBI" id="CHEBI:18420"/>
        <label>1</label>
        <note>catalytic</note>
    </ligand>
</feature>
<dbReference type="InterPro" id="IPR033942">
    <property type="entry name" value="IMPase"/>
</dbReference>
<feature type="binding site" evidence="7">
    <location>
        <position position="128"/>
    </location>
    <ligand>
        <name>Mg(2+)</name>
        <dbReference type="ChEBI" id="CHEBI:18420"/>
        <label>1</label>
        <note>catalytic</note>
    </ligand>
</feature>
<dbReference type="FunFam" id="3.30.540.10:FF:000003">
    <property type="entry name" value="Inositol-1-monophosphatase"/>
    <property type="match status" value="1"/>
</dbReference>
<reference evidence="10" key="1">
    <citation type="journal article" date="2020" name="mSystems">
        <title>Genome- and Community-Level Interaction Insights into Carbon Utilization and Element Cycling Functions of Hydrothermarchaeota in Hydrothermal Sediment.</title>
        <authorList>
            <person name="Zhou Z."/>
            <person name="Liu Y."/>
            <person name="Xu W."/>
            <person name="Pan J."/>
            <person name="Luo Z.H."/>
            <person name="Li M."/>
        </authorList>
    </citation>
    <scope>NUCLEOTIDE SEQUENCE [LARGE SCALE GENOMIC DNA]</scope>
    <source>
        <strain evidence="10">SpSt-456</strain>
    </source>
</reference>
<dbReference type="InterPro" id="IPR020550">
    <property type="entry name" value="Inositol_monophosphatase_CS"/>
</dbReference>
<organism evidence="10">
    <name type="scientific">Desulfacinum infernum</name>
    <dbReference type="NCBI Taxonomy" id="35837"/>
    <lineage>
        <taxon>Bacteria</taxon>
        <taxon>Pseudomonadati</taxon>
        <taxon>Thermodesulfobacteriota</taxon>
        <taxon>Syntrophobacteria</taxon>
        <taxon>Syntrophobacterales</taxon>
        <taxon>Syntrophobacteraceae</taxon>
        <taxon>Desulfacinum</taxon>
    </lineage>
</organism>
<keyword evidence="5 8" id="KW-0378">Hydrolase</keyword>
<dbReference type="GO" id="GO:0046854">
    <property type="term" value="P:phosphatidylinositol phosphate biosynthetic process"/>
    <property type="evidence" value="ECO:0007669"/>
    <property type="project" value="InterPro"/>
</dbReference>
<comment type="catalytic activity">
    <reaction evidence="1 8">
        <text>a myo-inositol phosphate + H2O = myo-inositol + phosphate</text>
        <dbReference type="Rhea" id="RHEA:24056"/>
        <dbReference type="ChEBI" id="CHEBI:15377"/>
        <dbReference type="ChEBI" id="CHEBI:17268"/>
        <dbReference type="ChEBI" id="CHEBI:43474"/>
        <dbReference type="ChEBI" id="CHEBI:84139"/>
        <dbReference type="EC" id="3.1.3.25"/>
    </reaction>
</comment>
<dbReference type="EMBL" id="DSTK01000012">
    <property type="protein sequence ID" value="HFK96387.1"/>
    <property type="molecule type" value="Genomic_DNA"/>
</dbReference>
<accession>A0A832A2A7</accession>
<dbReference type="SUPFAM" id="SSF56655">
    <property type="entry name" value="Carbohydrate phosphatase"/>
    <property type="match status" value="1"/>
</dbReference>